<proteinExistence type="predicted"/>
<sequence length="282" mass="32471">MKISIITPTWNRAAQLRSALESVACQEAPPCEHIIIDNLSMDGTQELVLEYAKTARYPVRCIREADGGIYQAMNKGIAFATGEALYFLNDDDMLYDAQVLSMMSRCLKSMDADIIFGDVVLLDEGQKGGRYYRRHRQVNCLTLVERAITQQAILYRREAFDRCGGFNQELRIVADHDWLLRAFLHHDIRGIYLKRPVAVFRIGGVSNDGESAQAHRRERKLVTERYYSSREIKAARLYRNLLRKVPFGATLLNCFVPLRLKIWTLREKNGTFHQDPLAWIDL</sequence>
<dbReference type="Gene3D" id="3.90.550.10">
    <property type="entry name" value="Spore Coat Polysaccharide Biosynthesis Protein SpsA, Chain A"/>
    <property type="match status" value="1"/>
</dbReference>
<organism evidence="2 3">
    <name type="scientific">Desulfonatronum thiosulfatophilum</name>
    <dbReference type="NCBI Taxonomy" id="617002"/>
    <lineage>
        <taxon>Bacteria</taxon>
        <taxon>Pseudomonadati</taxon>
        <taxon>Thermodesulfobacteriota</taxon>
        <taxon>Desulfovibrionia</taxon>
        <taxon>Desulfovibrionales</taxon>
        <taxon>Desulfonatronaceae</taxon>
        <taxon>Desulfonatronum</taxon>
    </lineage>
</organism>
<evidence type="ECO:0000313" key="3">
    <source>
        <dbReference type="Proteomes" id="UP000198771"/>
    </source>
</evidence>
<protein>
    <submittedName>
        <fullName evidence="2">Glycosyltransferase involved in cell wall bisynthesis</fullName>
    </submittedName>
</protein>
<keyword evidence="3" id="KW-1185">Reference proteome</keyword>
<dbReference type="EMBL" id="FMXO01000004">
    <property type="protein sequence ID" value="SDB18592.1"/>
    <property type="molecule type" value="Genomic_DNA"/>
</dbReference>
<dbReference type="GO" id="GO:0016758">
    <property type="term" value="F:hexosyltransferase activity"/>
    <property type="evidence" value="ECO:0007669"/>
    <property type="project" value="UniProtKB-ARBA"/>
</dbReference>
<reference evidence="2 3" key="1">
    <citation type="submission" date="2016-10" db="EMBL/GenBank/DDBJ databases">
        <authorList>
            <person name="de Groot N.N."/>
        </authorList>
    </citation>
    <scope>NUCLEOTIDE SEQUENCE [LARGE SCALE GENOMIC DNA]</scope>
    <source>
        <strain evidence="2 3">ASO4-2</strain>
    </source>
</reference>
<name>A0A1G6BD61_9BACT</name>
<dbReference type="RefSeq" id="WP_092117746.1">
    <property type="nucleotide sequence ID" value="NZ_FMXO01000004.1"/>
</dbReference>
<dbReference type="AlphaFoldDB" id="A0A1G6BD61"/>
<dbReference type="CDD" id="cd06433">
    <property type="entry name" value="GT_2_WfgS_like"/>
    <property type="match status" value="1"/>
</dbReference>
<dbReference type="PANTHER" id="PTHR22916">
    <property type="entry name" value="GLYCOSYLTRANSFERASE"/>
    <property type="match status" value="1"/>
</dbReference>
<dbReference type="STRING" id="617002.SAMN05660653_00918"/>
<gene>
    <name evidence="2" type="ORF">SAMN05660653_00918</name>
</gene>
<dbReference type="SUPFAM" id="SSF53448">
    <property type="entry name" value="Nucleotide-diphospho-sugar transferases"/>
    <property type="match status" value="1"/>
</dbReference>
<accession>A0A1G6BD61</accession>
<dbReference type="InterPro" id="IPR001173">
    <property type="entry name" value="Glyco_trans_2-like"/>
</dbReference>
<dbReference type="OrthoDB" id="433681at2"/>
<dbReference type="Pfam" id="PF00535">
    <property type="entry name" value="Glycos_transf_2"/>
    <property type="match status" value="1"/>
</dbReference>
<evidence type="ECO:0000259" key="1">
    <source>
        <dbReference type="Pfam" id="PF00535"/>
    </source>
</evidence>
<dbReference type="PANTHER" id="PTHR22916:SF3">
    <property type="entry name" value="UDP-GLCNAC:BETAGAL BETA-1,3-N-ACETYLGLUCOSAMINYLTRANSFERASE-LIKE PROTEIN 1"/>
    <property type="match status" value="1"/>
</dbReference>
<feature type="domain" description="Glycosyltransferase 2-like" evidence="1">
    <location>
        <begin position="4"/>
        <end position="162"/>
    </location>
</feature>
<dbReference type="Proteomes" id="UP000198771">
    <property type="component" value="Unassembled WGS sequence"/>
</dbReference>
<dbReference type="InterPro" id="IPR029044">
    <property type="entry name" value="Nucleotide-diphossugar_trans"/>
</dbReference>
<evidence type="ECO:0000313" key="2">
    <source>
        <dbReference type="EMBL" id="SDB18592.1"/>
    </source>
</evidence>
<keyword evidence="2" id="KW-0808">Transferase</keyword>